<dbReference type="InterPro" id="IPR013783">
    <property type="entry name" value="Ig-like_fold"/>
</dbReference>
<evidence type="ECO:0000259" key="3">
    <source>
        <dbReference type="Pfam" id="PF19077"/>
    </source>
</evidence>
<reference evidence="4" key="1">
    <citation type="submission" date="2020-12" db="EMBL/GenBank/DDBJ databases">
        <title>Leucobacter sp. CAS2, isolated from Chromium sludge.</title>
        <authorList>
            <person name="Xu Z."/>
        </authorList>
    </citation>
    <scope>NUCLEOTIDE SEQUENCE</scope>
    <source>
        <strain evidence="4">CSA2</strain>
    </source>
</reference>
<keyword evidence="2" id="KW-0472">Membrane</keyword>
<name>A0A934QET6_9MICO</name>
<evidence type="ECO:0000313" key="4">
    <source>
        <dbReference type="EMBL" id="MBK0422052.1"/>
    </source>
</evidence>
<proteinExistence type="predicted"/>
<dbReference type="InterPro" id="IPR044016">
    <property type="entry name" value="Big_13"/>
</dbReference>
<evidence type="ECO:0000313" key="5">
    <source>
        <dbReference type="Proteomes" id="UP000618733"/>
    </source>
</evidence>
<gene>
    <name evidence="4" type="ORF">JD292_08190</name>
</gene>
<evidence type="ECO:0000256" key="2">
    <source>
        <dbReference type="SAM" id="Phobius"/>
    </source>
</evidence>
<evidence type="ECO:0000256" key="1">
    <source>
        <dbReference type="SAM" id="MobiDB-lite"/>
    </source>
</evidence>
<sequence length="937" mass="98203">MAQLPAGPASDAVAVGPAVQSAEPVKQPQVFSILGRNDRMISQVGELRADLVLKVPHGYVNEKTGDLQQVDGSYLRLGYDARGETGSGKPLDLSMNYINTFKAEGAELWARNQAFHYTVHKVITAGVNDYLVISIEGQMNPVLNPENNVLGGRETKGQLYFSYERSNDPNPTSSAWVSSALTRHEVSYHIYENTRGKDYVAGPISQVQQKTRYGLWSGGQANWGQVLDYGLNGQPAGVMPANSVAADIMNFAYQLPTMGPAGSVSTSFWYAWVKEDGSLATTINSAPIHVTGVEPHGSGQEFAGTTAQAVKNAPPVGPKPTMRYTAEAAAQGLTEKVGVEGEIDLRGAGGTGYYRLLVWPEAGNPDRVLDNTRGQVISYEKGDLFADGALTARALDQAFTIGSAFYNYDIPRPGIPVITSPVDGTVTTENQVAKIAGTGTPGHSISLKFTAGGPITDANDPNLETILDGDRSCEERPCEVIVQPDGTWAFTYTPKTPLADGPYSVVATQTEQDTVFNTTSKPSNPNQAENPTAWGVTFTVDHNAPAPPALDCPAAPSAELRPTIGGSGVEEGAKVFVLLDGDRVGEAKVAGANWSYTFAKDLTPGAHDVAVIQVDRAGNESAPSTPACTLSIALDVPIIGTESIVAVAHPAPGLPNAAPTNWEVFVTNGDVEQVISGGAAAKLERDVTYTLGERLAGGTATDPIAALYNRRGDAVCADAAGNVLPASVFDPAKNQLRIAGTDTVDAPVTCTFSKQTSHTSLVTRRIGGQTLPAAAGWSLSGTPVDARQGEARTSRTANAPEAQGGGTAFQLSQESSSAVTRPGKYALDVQAPAGLSLVGIERLDLADQACAAAAPEPGRAEERCWVRADAPSTTVLQGTHEVFRAVAASPGDLPGLPLTGGMGSWIFTLGGLAALALTGAACAQRRFARVIRLRTEI</sequence>
<feature type="transmembrane region" description="Helical" evidence="2">
    <location>
        <begin position="902"/>
        <end position="923"/>
    </location>
</feature>
<feature type="domain" description="Bacterial Ig-like" evidence="3">
    <location>
        <begin position="561"/>
        <end position="625"/>
    </location>
</feature>
<keyword evidence="2" id="KW-0812">Transmembrane</keyword>
<keyword evidence="2" id="KW-1133">Transmembrane helix</keyword>
<dbReference type="Pfam" id="PF19077">
    <property type="entry name" value="Big_13"/>
    <property type="match status" value="1"/>
</dbReference>
<accession>A0A934QET6</accession>
<dbReference type="RefSeq" id="WP_200132241.1">
    <property type="nucleotide sequence ID" value="NZ_JAEHOI010000006.1"/>
</dbReference>
<protein>
    <recommendedName>
        <fullName evidence="3">Bacterial Ig-like domain-containing protein</fullName>
    </recommendedName>
</protein>
<comment type="caution">
    <text evidence="4">The sequence shown here is derived from an EMBL/GenBank/DDBJ whole genome shotgun (WGS) entry which is preliminary data.</text>
</comment>
<keyword evidence="5" id="KW-1185">Reference proteome</keyword>
<dbReference type="Gene3D" id="2.60.40.10">
    <property type="entry name" value="Immunoglobulins"/>
    <property type="match status" value="1"/>
</dbReference>
<dbReference type="GO" id="GO:0005975">
    <property type="term" value="P:carbohydrate metabolic process"/>
    <property type="evidence" value="ECO:0007669"/>
    <property type="project" value="UniProtKB-ARBA"/>
</dbReference>
<dbReference type="EMBL" id="JAEHOI010000006">
    <property type="protein sequence ID" value="MBK0422052.1"/>
    <property type="molecule type" value="Genomic_DNA"/>
</dbReference>
<dbReference type="Proteomes" id="UP000618733">
    <property type="component" value="Unassembled WGS sequence"/>
</dbReference>
<organism evidence="4 5">
    <name type="scientific">Leucobacter edaphi</name>
    <dbReference type="NCBI Taxonomy" id="2796472"/>
    <lineage>
        <taxon>Bacteria</taxon>
        <taxon>Bacillati</taxon>
        <taxon>Actinomycetota</taxon>
        <taxon>Actinomycetes</taxon>
        <taxon>Micrococcales</taxon>
        <taxon>Microbacteriaceae</taxon>
        <taxon>Leucobacter</taxon>
    </lineage>
</organism>
<dbReference type="AlphaFoldDB" id="A0A934QET6"/>
<feature type="region of interest" description="Disordered" evidence="1">
    <location>
        <begin position="779"/>
        <end position="813"/>
    </location>
</feature>